<sequence length="147" mass="15605">MVEGLSAWDTWTASTSPNPNRGSPLQVTGPKLQLYNAQQIGGFEKSLMFPEPGRGKGSDQESRRQGGTVSMLPPPKIKRATLISRSIAVSLVCTSAYGLPAHCCAPYLPVQSLKPALAGWPPAAQRLKVRPCIVAPTPAGIVSKSNR</sequence>
<dbReference type="Gramene" id="OGLUM06G17260.1">
    <property type="protein sequence ID" value="OGLUM06G17260.1"/>
    <property type="gene ID" value="OGLUM06G17260"/>
</dbReference>
<dbReference type="Proteomes" id="UP000026961">
    <property type="component" value="Chromosome 6"/>
</dbReference>
<accession>A0A0E0AA50</accession>
<evidence type="ECO:0000313" key="3">
    <source>
        <dbReference type="Proteomes" id="UP000026961"/>
    </source>
</evidence>
<dbReference type="AlphaFoldDB" id="A0A0E0AA50"/>
<feature type="region of interest" description="Disordered" evidence="1">
    <location>
        <begin position="1"/>
        <end position="27"/>
    </location>
</feature>
<keyword evidence="3" id="KW-1185">Reference proteome</keyword>
<organism evidence="2">
    <name type="scientific">Oryza glumipatula</name>
    <dbReference type="NCBI Taxonomy" id="40148"/>
    <lineage>
        <taxon>Eukaryota</taxon>
        <taxon>Viridiplantae</taxon>
        <taxon>Streptophyta</taxon>
        <taxon>Embryophyta</taxon>
        <taxon>Tracheophyta</taxon>
        <taxon>Spermatophyta</taxon>
        <taxon>Magnoliopsida</taxon>
        <taxon>Liliopsida</taxon>
        <taxon>Poales</taxon>
        <taxon>Poaceae</taxon>
        <taxon>BOP clade</taxon>
        <taxon>Oryzoideae</taxon>
        <taxon>Oryzeae</taxon>
        <taxon>Oryzinae</taxon>
        <taxon>Oryza</taxon>
    </lineage>
</organism>
<evidence type="ECO:0000313" key="2">
    <source>
        <dbReference type="EnsemblPlants" id="OGLUM06G17260.1"/>
    </source>
</evidence>
<reference evidence="2" key="1">
    <citation type="submission" date="2015-04" db="UniProtKB">
        <authorList>
            <consortium name="EnsemblPlants"/>
        </authorList>
    </citation>
    <scope>IDENTIFICATION</scope>
</reference>
<feature type="compositionally biased region" description="Basic and acidic residues" evidence="1">
    <location>
        <begin position="53"/>
        <end position="64"/>
    </location>
</feature>
<evidence type="ECO:0000256" key="1">
    <source>
        <dbReference type="SAM" id="MobiDB-lite"/>
    </source>
</evidence>
<dbReference type="EnsemblPlants" id="OGLUM06G17260.1">
    <property type="protein sequence ID" value="OGLUM06G17260.1"/>
    <property type="gene ID" value="OGLUM06G17260"/>
</dbReference>
<name>A0A0E0AA50_9ORYZ</name>
<protein>
    <submittedName>
        <fullName evidence="2">Uncharacterized protein</fullName>
    </submittedName>
</protein>
<feature type="region of interest" description="Disordered" evidence="1">
    <location>
        <begin position="46"/>
        <end position="74"/>
    </location>
</feature>
<dbReference type="HOGENOM" id="CLU_1770959_0_0_1"/>
<proteinExistence type="predicted"/>
<feature type="compositionally biased region" description="Polar residues" evidence="1">
    <location>
        <begin position="9"/>
        <end position="26"/>
    </location>
</feature>
<reference evidence="2" key="2">
    <citation type="submission" date="2018-05" db="EMBL/GenBank/DDBJ databases">
        <title>OgluRS3 (Oryza glumaepatula Reference Sequence Version 3).</title>
        <authorList>
            <person name="Zhang J."/>
            <person name="Kudrna D."/>
            <person name="Lee S."/>
            <person name="Talag J."/>
            <person name="Welchert J."/>
            <person name="Wing R.A."/>
        </authorList>
    </citation>
    <scope>NUCLEOTIDE SEQUENCE [LARGE SCALE GENOMIC DNA]</scope>
</reference>